<feature type="transmembrane region" description="Helical" evidence="1">
    <location>
        <begin position="140"/>
        <end position="157"/>
    </location>
</feature>
<evidence type="ECO:0000259" key="2">
    <source>
        <dbReference type="Pfam" id="PF01757"/>
    </source>
</evidence>
<protein>
    <submittedName>
        <fullName evidence="3">Acyltransferase</fullName>
    </submittedName>
</protein>
<feature type="transmembrane region" description="Helical" evidence="1">
    <location>
        <begin position="230"/>
        <end position="251"/>
    </location>
</feature>
<dbReference type="PANTHER" id="PTHR23028">
    <property type="entry name" value="ACETYLTRANSFERASE"/>
    <property type="match status" value="1"/>
</dbReference>
<evidence type="ECO:0000313" key="4">
    <source>
        <dbReference type="Proteomes" id="UP000519023"/>
    </source>
</evidence>
<dbReference type="PANTHER" id="PTHR23028:SF134">
    <property type="entry name" value="PUTATIVE (AFU_ORTHOLOGUE AFUA_4G08520)-RELATED"/>
    <property type="match status" value="1"/>
</dbReference>
<evidence type="ECO:0000256" key="1">
    <source>
        <dbReference type="SAM" id="Phobius"/>
    </source>
</evidence>
<feature type="transmembrane region" description="Helical" evidence="1">
    <location>
        <begin position="313"/>
        <end position="330"/>
    </location>
</feature>
<dbReference type="GO" id="GO:0016747">
    <property type="term" value="F:acyltransferase activity, transferring groups other than amino-acyl groups"/>
    <property type="evidence" value="ECO:0007669"/>
    <property type="project" value="InterPro"/>
</dbReference>
<feature type="transmembrane region" description="Helical" evidence="1">
    <location>
        <begin position="116"/>
        <end position="134"/>
    </location>
</feature>
<feature type="transmembrane region" description="Helical" evidence="1">
    <location>
        <begin position="85"/>
        <end position="104"/>
    </location>
</feature>
<evidence type="ECO:0000313" key="3">
    <source>
        <dbReference type="EMBL" id="NML13309.1"/>
    </source>
</evidence>
<gene>
    <name evidence="3" type="ORF">HHL08_24905</name>
</gene>
<keyword evidence="1" id="KW-0472">Membrane</keyword>
<accession>A0A7X9X0L2</accession>
<organism evidence="3 4">
    <name type="scientific">Sphingobium psychrophilum</name>
    <dbReference type="NCBI Taxonomy" id="2728834"/>
    <lineage>
        <taxon>Bacteria</taxon>
        <taxon>Pseudomonadati</taxon>
        <taxon>Pseudomonadota</taxon>
        <taxon>Alphaproteobacteria</taxon>
        <taxon>Sphingomonadales</taxon>
        <taxon>Sphingomonadaceae</taxon>
        <taxon>Sphingobium</taxon>
    </lineage>
</organism>
<proteinExistence type="predicted"/>
<keyword evidence="4" id="KW-1185">Reference proteome</keyword>
<keyword evidence="3" id="KW-0012">Acyltransferase</keyword>
<dbReference type="Proteomes" id="UP000519023">
    <property type="component" value="Unassembled WGS sequence"/>
</dbReference>
<dbReference type="InterPro" id="IPR050879">
    <property type="entry name" value="Acyltransferase_3"/>
</dbReference>
<dbReference type="EMBL" id="JABBFV010000056">
    <property type="protein sequence ID" value="NML13309.1"/>
    <property type="molecule type" value="Genomic_DNA"/>
</dbReference>
<dbReference type="AlphaFoldDB" id="A0A7X9X0L2"/>
<feature type="transmembrane region" description="Helical" evidence="1">
    <location>
        <begin position="287"/>
        <end position="307"/>
    </location>
</feature>
<keyword evidence="3" id="KW-0808">Transferase</keyword>
<name>A0A7X9X0L2_9SPHN</name>
<keyword evidence="1" id="KW-0812">Transmembrane</keyword>
<dbReference type="InterPro" id="IPR002656">
    <property type="entry name" value="Acyl_transf_3_dom"/>
</dbReference>
<feature type="transmembrane region" description="Helical" evidence="1">
    <location>
        <begin position="164"/>
        <end position="183"/>
    </location>
</feature>
<feature type="transmembrane region" description="Helical" evidence="1">
    <location>
        <begin position="44"/>
        <end position="65"/>
    </location>
</feature>
<reference evidence="3 4" key="1">
    <citation type="submission" date="2020-04" db="EMBL/GenBank/DDBJ databases">
        <title>Sphingobium sp. AR-3-1 isolated from Arctic soil.</title>
        <authorList>
            <person name="Dahal R.H."/>
            <person name="Chaudhary D.K."/>
        </authorList>
    </citation>
    <scope>NUCLEOTIDE SEQUENCE [LARGE SCALE GENOMIC DNA]</scope>
    <source>
        <strain evidence="3 4">AR-3-1</strain>
    </source>
</reference>
<comment type="caution">
    <text evidence="3">The sequence shown here is derived from an EMBL/GenBank/DDBJ whole genome shotgun (WGS) entry which is preliminary data.</text>
</comment>
<feature type="transmembrane region" description="Helical" evidence="1">
    <location>
        <begin position="257"/>
        <end position="275"/>
    </location>
</feature>
<feature type="transmembrane region" description="Helical" evidence="1">
    <location>
        <begin position="195"/>
        <end position="218"/>
    </location>
</feature>
<feature type="domain" description="Acyltransferase 3" evidence="2">
    <location>
        <begin position="16"/>
        <end position="324"/>
    </location>
</feature>
<keyword evidence="1" id="KW-1133">Transmembrane helix</keyword>
<sequence length="347" mass="39602">MQVGSVQGKAKRLPVLDGMRGWAALAVLGYHMGPMMPGWHTFPYGYLAVDFFFVLSGFVIAHAYGPTLKKSGSFRSFLAIRFIRLYPLLFLGTIMGIIVYAIRLNIANQSLSHDDILIVFFSLFAIPAIWIDPFPVNPPVWSLFWEVVSNILFAFFYRYLRIRHILLVLFFLLIWLASAALSSGSWLELGTVREFWWAGLPRSGSLFLIGVLIQVAVLPRIEIQTKSRPWVYIILILSMSVSIPTTFPRIWLDAICAIFLFPAIILFAANSYACLPRISHFFGELSYPLYATHMPILIIFGGIFARLTNIENLYIFISTLSIIISYSYFAHRYYDIPVRRILTTKLC</sequence>
<dbReference type="Pfam" id="PF01757">
    <property type="entry name" value="Acyl_transf_3"/>
    <property type="match status" value="1"/>
</dbReference>